<evidence type="ECO:0000313" key="5">
    <source>
        <dbReference type="EMBL" id="KIM87122.1"/>
    </source>
</evidence>
<dbReference type="PANTHER" id="PTHR47845:SF1">
    <property type="entry name" value="NUCLEAR SPECKLE SPLICING REGULATORY PROTEIN 1 HOMOLOG"/>
    <property type="match status" value="1"/>
</dbReference>
<feature type="compositionally biased region" description="Basic and acidic residues" evidence="3">
    <location>
        <begin position="158"/>
        <end position="177"/>
    </location>
</feature>
<evidence type="ECO:0000256" key="3">
    <source>
        <dbReference type="SAM" id="MobiDB-lite"/>
    </source>
</evidence>
<dbReference type="EMBL" id="KN832980">
    <property type="protein sequence ID" value="KIM87122.1"/>
    <property type="molecule type" value="Genomic_DNA"/>
</dbReference>
<dbReference type="GO" id="GO:0000381">
    <property type="term" value="P:regulation of alternative mRNA splicing, via spliceosome"/>
    <property type="evidence" value="ECO:0007669"/>
    <property type="project" value="InterPro"/>
</dbReference>
<feature type="region of interest" description="Disordered" evidence="3">
    <location>
        <begin position="368"/>
        <end position="389"/>
    </location>
</feature>
<feature type="compositionally biased region" description="Polar residues" evidence="3">
    <location>
        <begin position="286"/>
        <end position="297"/>
    </location>
</feature>
<feature type="compositionally biased region" description="Basic and acidic residues" evidence="3">
    <location>
        <begin position="193"/>
        <end position="205"/>
    </location>
</feature>
<dbReference type="OrthoDB" id="446635at2759"/>
<dbReference type="InterPro" id="IPR053246">
    <property type="entry name" value="NS_splicing_regulatory_protein"/>
</dbReference>
<feature type="domain" description="Nuclear speckle splicing regulatory protein 1 N-terminal" evidence="4">
    <location>
        <begin position="65"/>
        <end position="180"/>
    </location>
</feature>
<feature type="region of interest" description="Disordered" evidence="3">
    <location>
        <begin position="1"/>
        <end position="33"/>
    </location>
</feature>
<dbReference type="FunCoup" id="A0A0C3CBT9">
    <property type="interactions" value="33"/>
</dbReference>
<name>A0A0C3CBT9_PILCF</name>
<feature type="compositionally biased region" description="Polar residues" evidence="3">
    <location>
        <begin position="1"/>
        <end position="11"/>
    </location>
</feature>
<evidence type="ECO:0000256" key="1">
    <source>
        <dbReference type="ARBA" id="ARBA00010126"/>
    </source>
</evidence>
<feature type="compositionally biased region" description="Polar residues" evidence="3">
    <location>
        <begin position="207"/>
        <end position="216"/>
    </location>
</feature>
<dbReference type="Pfam" id="PF09745">
    <property type="entry name" value="NSRP1_N"/>
    <property type="match status" value="1"/>
</dbReference>
<dbReference type="Proteomes" id="UP000054166">
    <property type="component" value="Unassembled WGS sequence"/>
</dbReference>
<gene>
    <name evidence="5" type="ORF">PILCRDRAFT_815581</name>
</gene>
<evidence type="ECO:0000259" key="4">
    <source>
        <dbReference type="Pfam" id="PF09745"/>
    </source>
</evidence>
<evidence type="ECO:0000313" key="6">
    <source>
        <dbReference type="Proteomes" id="UP000054166"/>
    </source>
</evidence>
<dbReference type="HOGENOM" id="CLU_042321_1_0_1"/>
<sequence>MKLSFSLNTKNKPVGVASSLKKPTAFSSLDDDEPVDAAITSTDNRSTLPNKKLIAQNVESSKAMKKRMEAEKLVDATVYEYDGVYDKMQEAKMRQKEAKEADTKQRKPKYINGLLTTAAIRKKDHLLAEEKMMQREREAEGDEFADKEAFVTQAYKDQMAEARRADEEERKQEEATKKKGGSTSTGLAQFYRKYLEDSEQQHEETVAATTSTQSKPTIGPQGPSLNLTITKPPEFAHKSDFELAKEARGRGMDVELNDDNQIVDKRELLSAGLNLSAPNTRRLGLQKSSTASTSAISEGTEIHRAVGTAASRKEINERRAREIRQQMEEEQARVAKAKELQDYEATQRIVAKRNNEDDLQNARERYLQRKRQKLADANDPAQKITDDPP</sequence>
<dbReference type="PANTHER" id="PTHR47845">
    <property type="entry name" value="NUCLEAR SPECKLE SPLICING REGULATORY PROTEIN 1 HOMOLOG"/>
    <property type="match status" value="1"/>
</dbReference>
<accession>A0A0C3CBT9</accession>
<reference evidence="5 6" key="1">
    <citation type="submission" date="2014-04" db="EMBL/GenBank/DDBJ databases">
        <authorList>
            <consortium name="DOE Joint Genome Institute"/>
            <person name="Kuo A."/>
            <person name="Tarkka M."/>
            <person name="Buscot F."/>
            <person name="Kohler A."/>
            <person name="Nagy L.G."/>
            <person name="Floudas D."/>
            <person name="Copeland A."/>
            <person name="Barry K.W."/>
            <person name="Cichocki N."/>
            <person name="Veneault-Fourrey C."/>
            <person name="LaButti K."/>
            <person name="Lindquist E.A."/>
            <person name="Lipzen A."/>
            <person name="Lundell T."/>
            <person name="Morin E."/>
            <person name="Murat C."/>
            <person name="Sun H."/>
            <person name="Tunlid A."/>
            <person name="Henrissat B."/>
            <person name="Grigoriev I.V."/>
            <person name="Hibbett D.S."/>
            <person name="Martin F."/>
            <person name="Nordberg H.P."/>
            <person name="Cantor M.N."/>
            <person name="Hua S.X."/>
        </authorList>
    </citation>
    <scope>NUCLEOTIDE SEQUENCE [LARGE SCALE GENOMIC DNA]</scope>
    <source>
        <strain evidence="5 6">F 1598</strain>
    </source>
</reference>
<dbReference type="STRING" id="765440.A0A0C3CBT9"/>
<organism evidence="5 6">
    <name type="scientific">Piloderma croceum (strain F 1598)</name>
    <dbReference type="NCBI Taxonomy" id="765440"/>
    <lineage>
        <taxon>Eukaryota</taxon>
        <taxon>Fungi</taxon>
        <taxon>Dikarya</taxon>
        <taxon>Basidiomycota</taxon>
        <taxon>Agaricomycotina</taxon>
        <taxon>Agaricomycetes</taxon>
        <taxon>Agaricomycetidae</taxon>
        <taxon>Atheliales</taxon>
        <taxon>Atheliaceae</taxon>
        <taxon>Piloderma</taxon>
    </lineage>
</organism>
<dbReference type="InterPro" id="IPR018612">
    <property type="entry name" value="NSRP1_N"/>
</dbReference>
<protein>
    <recommendedName>
        <fullName evidence="4">Nuclear speckle splicing regulatory protein 1 N-terminal domain-containing protein</fullName>
    </recommendedName>
</protein>
<feature type="region of interest" description="Disordered" evidence="3">
    <location>
        <begin position="284"/>
        <end position="313"/>
    </location>
</feature>
<keyword evidence="2" id="KW-0175">Coiled coil</keyword>
<reference evidence="6" key="2">
    <citation type="submission" date="2015-01" db="EMBL/GenBank/DDBJ databases">
        <title>Evolutionary Origins and Diversification of the Mycorrhizal Mutualists.</title>
        <authorList>
            <consortium name="DOE Joint Genome Institute"/>
            <consortium name="Mycorrhizal Genomics Consortium"/>
            <person name="Kohler A."/>
            <person name="Kuo A."/>
            <person name="Nagy L.G."/>
            <person name="Floudas D."/>
            <person name="Copeland A."/>
            <person name="Barry K.W."/>
            <person name="Cichocki N."/>
            <person name="Veneault-Fourrey C."/>
            <person name="LaButti K."/>
            <person name="Lindquist E.A."/>
            <person name="Lipzen A."/>
            <person name="Lundell T."/>
            <person name="Morin E."/>
            <person name="Murat C."/>
            <person name="Riley R."/>
            <person name="Ohm R."/>
            <person name="Sun H."/>
            <person name="Tunlid A."/>
            <person name="Henrissat B."/>
            <person name="Grigoriev I.V."/>
            <person name="Hibbett D.S."/>
            <person name="Martin F."/>
        </authorList>
    </citation>
    <scope>NUCLEOTIDE SEQUENCE [LARGE SCALE GENOMIC DNA]</scope>
    <source>
        <strain evidence="6">F 1598</strain>
    </source>
</reference>
<dbReference type="InParanoid" id="A0A0C3CBT9"/>
<comment type="similarity">
    <text evidence="1">Belongs to the NSRP1 family.</text>
</comment>
<dbReference type="AlphaFoldDB" id="A0A0C3CBT9"/>
<keyword evidence="6" id="KW-1185">Reference proteome</keyword>
<evidence type="ECO:0000256" key="2">
    <source>
        <dbReference type="ARBA" id="ARBA00023054"/>
    </source>
</evidence>
<feature type="region of interest" description="Disordered" evidence="3">
    <location>
        <begin position="155"/>
        <end position="233"/>
    </location>
</feature>
<proteinExistence type="inferred from homology"/>